<dbReference type="Proteomes" id="UP000595064">
    <property type="component" value="Chromosome"/>
</dbReference>
<evidence type="ECO:0000313" key="2">
    <source>
        <dbReference type="EMBL" id="QPS81695.1"/>
    </source>
</evidence>
<evidence type="ECO:0000313" key="3">
    <source>
        <dbReference type="Proteomes" id="UP000595064"/>
    </source>
</evidence>
<feature type="region of interest" description="Disordered" evidence="1">
    <location>
        <begin position="34"/>
        <end position="55"/>
    </location>
</feature>
<gene>
    <name evidence="2" type="ORF">I6G47_01005</name>
</gene>
<organism evidence="2 3">
    <name type="scientific">Delftia lacustris</name>
    <dbReference type="NCBI Taxonomy" id="558537"/>
    <lineage>
        <taxon>Bacteria</taxon>
        <taxon>Pseudomonadati</taxon>
        <taxon>Pseudomonadota</taxon>
        <taxon>Betaproteobacteria</taxon>
        <taxon>Burkholderiales</taxon>
        <taxon>Comamonadaceae</taxon>
        <taxon>Delftia</taxon>
    </lineage>
</organism>
<keyword evidence="3" id="KW-1185">Reference proteome</keyword>
<dbReference type="AlphaFoldDB" id="A0A7T2YT90"/>
<dbReference type="RefSeq" id="WP_016453340.1">
    <property type="nucleotide sequence ID" value="NZ_CP065748.1"/>
</dbReference>
<dbReference type="EMBL" id="CP065748">
    <property type="protein sequence ID" value="QPS81695.1"/>
    <property type="molecule type" value="Genomic_DNA"/>
</dbReference>
<sequence length="164" mass="16912">MTDLLVVQEVEILAEEAQDSVLVEQVQETEIVELGQQGPPGRPGEPGPAGGASVQRTAGTNLSALLAVYELNGVVRALGADDAAHIDLLLGITLTAAQAGELVNVQRLGAIEDSGWHWVPGRVYLGAAGALTQAPPTSGFDLLIGSATSSTRIALNLQDPISLE</sequence>
<name>A0A7T2YT90_9BURK</name>
<evidence type="ECO:0000256" key="1">
    <source>
        <dbReference type="SAM" id="MobiDB-lite"/>
    </source>
</evidence>
<proteinExistence type="predicted"/>
<reference evidence="2 3" key="1">
    <citation type="submission" date="2020-12" db="EMBL/GenBank/DDBJ databases">
        <title>FDA dAtabase for Regulatory Grade micrObial Sequences (FDA-ARGOS): Supporting development and validation of Infectious Disease Dx tests.</title>
        <authorList>
            <person name="Sproer C."/>
            <person name="Gronow S."/>
            <person name="Severitt S."/>
            <person name="Schroder I."/>
            <person name="Tallon L."/>
            <person name="Sadzewicz L."/>
            <person name="Zhao X."/>
            <person name="Boylan J."/>
            <person name="Ott S."/>
            <person name="Bowen H."/>
            <person name="Vavikolanu K."/>
            <person name="Mehta A."/>
            <person name="Aluvathingal J."/>
            <person name="Nadendla S."/>
            <person name="Lowell S."/>
            <person name="Myers T."/>
            <person name="Yan Y."/>
            <person name="Sichtig H."/>
        </authorList>
    </citation>
    <scope>NUCLEOTIDE SEQUENCE [LARGE SCALE GENOMIC DNA]</scope>
    <source>
        <strain evidence="2 3">FDAARGOS_890</strain>
    </source>
</reference>
<dbReference type="KEGG" id="dla:I6G47_01005"/>
<accession>A0A7T2YT90</accession>
<protein>
    <submittedName>
        <fullName evidence="2">Uncharacterized protein</fullName>
    </submittedName>
</protein>